<keyword evidence="1" id="KW-0732">Signal</keyword>
<evidence type="ECO:0000313" key="7">
    <source>
        <dbReference type="Proteomes" id="UP000435112"/>
    </source>
</evidence>
<dbReference type="EMBL" id="QXFU01007274">
    <property type="protein sequence ID" value="KAE8958836.1"/>
    <property type="molecule type" value="Genomic_DNA"/>
</dbReference>
<gene>
    <name evidence="3" type="ORF">PR001_g30889</name>
    <name evidence="2" type="ORF">PR002_g30742</name>
    <name evidence="4" type="ORF">PR003_g31955</name>
</gene>
<reference evidence="5 7" key="1">
    <citation type="submission" date="2018-09" db="EMBL/GenBank/DDBJ databases">
        <title>Genomic investigation of the strawberry pathogen Phytophthora fragariae indicates pathogenicity is determined by transcriptional variation in three key races.</title>
        <authorList>
            <person name="Adams T.M."/>
            <person name="Armitage A.D."/>
            <person name="Sobczyk M.K."/>
            <person name="Bates H.J."/>
            <person name="Dunwell J.M."/>
            <person name="Nellist C.F."/>
            <person name="Harrison R.J."/>
        </authorList>
    </citation>
    <scope>NUCLEOTIDE SEQUENCE [LARGE SCALE GENOMIC DNA]</scope>
    <source>
        <strain evidence="3 5">SCRP249</strain>
        <strain evidence="2 7">SCRP324</strain>
        <strain evidence="4 6">SCRP333</strain>
    </source>
</reference>
<accession>A0A6A3GQI0</accession>
<feature type="non-terminal residue" evidence="2">
    <location>
        <position position="82"/>
    </location>
</feature>
<evidence type="ECO:0000256" key="1">
    <source>
        <dbReference type="SAM" id="SignalP"/>
    </source>
</evidence>
<dbReference type="InterPro" id="IPR029058">
    <property type="entry name" value="AB_hydrolase_fold"/>
</dbReference>
<dbReference type="OrthoDB" id="121447at2759"/>
<dbReference type="SUPFAM" id="SSF53474">
    <property type="entry name" value="alpha/beta-Hydrolases"/>
    <property type="match status" value="1"/>
</dbReference>
<proteinExistence type="predicted"/>
<evidence type="ECO:0008006" key="8">
    <source>
        <dbReference type="Google" id="ProtNLM"/>
    </source>
</evidence>
<comment type="caution">
    <text evidence="2">The sequence shown here is derived from an EMBL/GenBank/DDBJ whole genome shotgun (WGS) entry which is preliminary data.</text>
</comment>
<evidence type="ECO:0000313" key="6">
    <source>
        <dbReference type="Proteomes" id="UP000434957"/>
    </source>
</evidence>
<organism evidence="2 7">
    <name type="scientific">Phytophthora rubi</name>
    <dbReference type="NCBI Taxonomy" id="129364"/>
    <lineage>
        <taxon>Eukaryota</taxon>
        <taxon>Sar</taxon>
        <taxon>Stramenopiles</taxon>
        <taxon>Oomycota</taxon>
        <taxon>Peronosporomycetes</taxon>
        <taxon>Peronosporales</taxon>
        <taxon>Peronosporaceae</taxon>
        <taxon>Phytophthora</taxon>
    </lineage>
</organism>
<evidence type="ECO:0000313" key="5">
    <source>
        <dbReference type="Proteomes" id="UP000429607"/>
    </source>
</evidence>
<dbReference type="EMBL" id="QXFT01007189">
    <property type="protein sequence ID" value="KAE9266913.1"/>
    <property type="molecule type" value="Genomic_DNA"/>
</dbReference>
<dbReference type="EMBL" id="QXFV01007375">
    <property type="protein sequence ID" value="KAE8958946.1"/>
    <property type="molecule type" value="Genomic_DNA"/>
</dbReference>
<dbReference type="Proteomes" id="UP000429607">
    <property type="component" value="Unassembled WGS sequence"/>
</dbReference>
<keyword evidence="6" id="KW-1185">Reference proteome</keyword>
<feature type="signal peptide" evidence="1">
    <location>
        <begin position="1"/>
        <end position="16"/>
    </location>
</feature>
<sequence length="82" mass="8667">MFGTRVLLTLLSTAFAVTTATTDFSSLPVFYFHGAGGNHSNAENFVTNLAAEGRTVVPLSFCESTCSLEAIVLQVPKAIAQI</sequence>
<evidence type="ECO:0000313" key="4">
    <source>
        <dbReference type="EMBL" id="KAE9266913.1"/>
    </source>
</evidence>
<dbReference type="AlphaFoldDB" id="A0A6A3GQI0"/>
<dbReference type="Proteomes" id="UP000434957">
    <property type="component" value="Unassembled WGS sequence"/>
</dbReference>
<evidence type="ECO:0000313" key="2">
    <source>
        <dbReference type="EMBL" id="KAE8958836.1"/>
    </source>
</evidence>
<name>A0A6A3GQI0_9STRA</name>
<evidence type="ECO:0000313" key="3">
    <source>
        <dbReference type="EMBL" id="KAE8958946.1"/>
    </source>
</evidence>
<protein>
    <recommendedName>
        <fullName evidence="8">Phospholipase/carboxylesterase/thioesterase domain-containing protein</fullName>
    </recommendedName>
</protein>
<dbReference type="Proteomes" id="UP000435112">
    <property type="component" value="Unassembled WGS sequence"/>
</dbReference>
<feature type="chain" id="PRO_5036379577" description="Phospholipase/carboxylesterase/thioesterase domain-containing protein" evidence="1">
    <location>
        <begin position="17"/>
        <end position="82"/>
    </location>
</feature>